<protein>
    <submittedName>
        <fullName evidence="2">Udp-arabinose 4-epimerase</fullName>
    </submittedName>
</protein>
<dbReference type="Gene3D" id="3.90.25.10">
    <property type="entry name" value="UDP-galactose 4-epimerase, domain 1"/>
    <property type="match status" value="1"/>
</dbReference>
<comment type="caution">
    <text evidence="2">The sequence shown here is derived from an EMBL/GenBank/DDBJ whole genome shotgun (WGS) entry which is preliminary data.</text>
</comment>
<dbReference type="Proteomes" id="UP000554482">
    <property type="component" value="Unassembled WGS sequence"/>
</dbReference>
<organism evidence="2 3">
    <name type="scientific">Thalictrum thalictroides</name>
    <name type="common">Rue-anemone</name>
    <name type="synonym">Anemone thalictroides</name>
    <dbReference type="NCBI Taxonomy" id="46969"/>
    <lineage>
        <taxon>Eukaryota</taxon>
        <taxon>Viridiplantae</taxon>
        <taxon>Streptophyta</taxon>
        <taxon>Embryophyta</taxon>
        <taxon>Tracheophyta</taxon>
        <taxon>Spermatophyta</taxon>
        <taxon>Magnoliopsida</taxon>
        <taxon>Ranunculales</taxon>
        <taxon>Ranunculaceae</taxon>
        <taxon>Thalictroideae</taxon>
        <taxon>Thalictrum</taxon>
    </lineage>
</organism>
<feature type="transmembrane region" description="Helical" evidence="1">
    <location>
        <begin position="51"/>
        <end position="72"/>
    </location>
</feature>
<keyword evidence="1" id="KW-1133">Transmembrane helix</keyword>
<evidence type="ECO:0000313" key="2">
    <source>
        <dbReference type="EMBL" id="KAF5207683.1"/>
    </source>
</evidence>
<name>A0A7J6XDX1_THATH</name>
<accession>A0A7J6XDX1</accession>
<sequence>MEEDLIKRLESAVYCLESISIGSRPSISIDNGDEVPVDPANGLRTQFVGRVVNFVQVAWLGLILLHVFIRYFNVIGSDPEGRLGEAPRPELQEHGHICGACFDAAAGTISSLKVNGTDYNTPENFCKRLH</sequence>
<dbReference type="Gene3D" id="3.40.50.720">
    <property type="entry name" value="NAD(P)-binding Rossmann-like Domain"/>
    <property type="match status" value="1"/>
</dbReference>
<reference evidence="2 3" key="1">
    <citation type="submission" date="2020-06" db="EMBL/GenBank/DDBJ databases">
        <title>Transcriptomic and genomic resources for Thalictrum thalictroides and T. hernandezii: Facilitating candidate gene discovery in an emerging model plant lineage.</title>
        <authorList>
            <person name="Arias T."/>
            <person name="Riano-Pachon D.M."/>
            <person name="Di Stilio V.S."/>
        </authorList>
    </citation>
    <scope>NUCLEOTIDE SEQUENCE [LARGE SCALE GENOMIC DNA]</scope>
    <source>
        <strain evidence="3">cv. WT478/WT964</strain>
        <tissue evidence="2">Leaves</tissue>
    </source>
</reference>
<dbReference type="AlphaFoldDB" id="A0A7J6XDX1"/>
<keyword evidence="3" id="KW-1185">Reference proteome</keyword>
<dbReference type="EMBL" id="JABWDY010001099">
    <property type="protein sequence ID" value="KAF5207683.1"/>
    <property type="molecule type" value="Genomic_DNA"/>
</dbReference>
<keyword evidence="1" id="KW-0472">Membrane</keyword>
<evidence type="ECO:0000313" key="3">
    <source>
        <dbReference type="Proteomes" id="UP000554482"/>
    </source>
</evidence>
<keyword evidence="1" id="KW-0812">Transmembrane</keyword>
<dbReference type="OrthoDB" id="9402762at2759"/>
<proteinExistence type="predicted"/>
<gene>
    <name evidence="2" type="ORF">FRX31_002729</name>
</gene>
<evidence type="ECO:0000256" key="1">
    <source>
        <dbReference type="SAM" id="Phobius"/>
    </source>
</evidence>